<dbReference type="GeneID" id="106053231"/>
<dbReference type="GO" id="GO:0005096">
    <property type="term" value="F:GTPase activator activity"/>
    <property type="evidence" value="ECO:0007669"/>
    <property type="project" value="TreeGrafter"/>
</dbReference>
<feature type="signal peptide" evidence="1">
    <location>
        <begin position="1"/>
        <end position="27"/>
    </location>
</feature>
<organism evidence="3 4">
    <name type="scientific">Biomphalaria glabrata</name>
    <name type="common">Bloodfluke planorb</name>
    <name type="synonym">Freshwater snail</name>
    <dbReference type="NCBI Taxonomy" id="6526"/>
    <lineage>
        <taxon>Eukaryota</taxon>
        <taxon>Metazoa</taxon>
        <taxon>Spiralia</taxon>
        <taxon>Lophotrochozoa</taxon>
        <taxon>Mollusca</taxon>
        <taxon>Gastropoda</taxon>
        <taxon>Heterobranchia</taxon>
        <taxon>Euthyneura</taxon>
        <taxon>Panpulmonata</taxon>
        <taxon>Hygrophila</taxon>
        <taxon>Lymnaeoidea</taxon>
        <taxon>Planorbidae</taxon>
        <taxon>Biomphalaria</taxon>
    </lineage>
</organism>
<evidence type="ECO:0000313" key="4">
    <source>
        <dbReference type="RefSeq" id="XP_055895073.1"/>
    </source>
</evidence>
<proteinExistence type="predicted"/>
<evidence type="ECO:0000313" key="5">
    <source>
        <dbReference type="RefSeq" id="XP_055895075.1"/>
    </source>
</evidence>
<dbReference type="PANTHER" id="PTHR12771:SF51">
    <property type="entry name" value="LD01482P"/>
    <property type="match status" value="1"/>
</dbReference>
<dbReference type="PANTHER" id="PTHR12771">
    <property type="entry name" value="ENGULFMENT AND CELL MOTILITY"/>
    <property type="match status" value="1"/>
</dbReference>
<dbReference type="InterPro" id="IPR006816">
    <property type="entry name" value="ELMO_dom"/>
</dbReference>
<sequence>MMPSWFNEWWTKLYFVFLRPLFKWVLRNITGQCELLRITNEESDTAVKVQKIESSLRHSSFPDLRDCATSTSVDVSESVKKIIEIKNIVPEKYPRFEISLQNFLFRIKSYNKLVSDAEDLRKIKYSSDDPSHEAKLIQLWEAYSEGQPLPERIGAHWTDLGFQGHDPSTDFRGMGILGLEQLLFFASKYPKQARQVLSQSYHPQFGFSFAIVGINITEMGYSLLVRRKLRSHFYSLDNKEPTMVDFHQVYCHLLYEFAKFWFAAKPKDIMEFNTVREQFHTYIQFTLTSPSACLQSSFQKHKSEI</sequence>
<dbReference type="RefSeq" id="XP_055895073.1">
    <property type="nucleotide sequence ID" value="XM_056039098.1"/>
</dbReference>
<dbReference type="PROSITE" id="PS51335">
    <property type="entry name" value="ELMO"/>
    <property type="match status" value="1"/>
</dbReference>
<dbReference type="AlphaFoldDB" id="A0A9W3B6I4"/>
<keyword evidence="3" id="KW-1185">Reference proteome</keyword>
<evidence type="ECO:0000313" key="6">
    <source>
        <dbReference type="RefSeq" id="XP_055895076.1"/>
    </source>
</evidence>
<evidence type="ECO:0000313" key="3">
    <source>
        <dbReference type="Proteomes" id="UP001165740"/>
    </source>
</evidence>
<feature type="chain" id="PRO_5044702998" evidence="1">
    <location>
        <begin position="28"/>
        <end position="305"/>
    </location>
</feature>
<evidence type="ECO:0000259" key="2">
    <source>
        <dbReference type="PROSITE" id="PS51335"/>
    </source>
</evidence>
<dbReference type="Proteomes" id="UP001165740">
    <property type="component" value="Chromosome 8"/>
</dbReference>
<reference evidence="4 5" key="1">
    <citation type="submission" date="2025-04" db="UniProtKB">
        <authorList>
            <consortium name="RefSeq"/>
        </authorList>
    </citation>
    <scope>IDENTIFICATION</scope>
</reference>
<dbReference type="Pfam" id="PF04727">
    <property type="entry name" value="ELMO_CED12"/>
    <property type="match status" value="1"/>
</dbReference>
<name>A0A9W3B6I4_BIOGL</name>
<dbReference type="RefSeq" id="XP_055895075.1">
    <property type="nucleotide sequence ID" value="XM_056039100.1"/>
</dbReference>
<dbReference type="InterPro" id="IPR050868">
    <property type="entry name" value="ELMO_domain-containing"/>
</dbReference>
<dbReference type="OMA" id="PRCRQIE"/>
<keyword evidence="1" id="KW-0732">Signal</keyword>
<gene>
    <name evidence="4 5 6" type="primary">LOC106053231</name>
</gene>
<dbReference type="OrthoDB" id="67155at2759"/>
<protein>
    <submittedName>
        <fullName evidence="4">ELMO domain-containing protein 2-like isoform X1</fullName>
    </submittedName>
    <submittedName>
        <fullName evidence="5">ELMO domain-containing protein 2-like isoform X2</fullName>
    </submittedName>
    <submittedName>
        <fullName evidence="6">ELMO domain-containing protein 2-like isoform X3</fullName>
    </submittedName>
</protein>
<feature type="domain" description="ELMO" evidence="2">
    <location>
        <begin position="131"/>
        <end position="287"/>
    </location>
</feature>
<accession>A0A9W3B6I4</accession>
<dbReference type="RefSeq" id="XP_055895076.1">
    <property type="nucleotide sequence ID" value="XM_056039101.1"/>
</dbReference>
<evidence type="ECO:0000256" key="1">
    <source>
        <dbReference type="SAM" id="SignalP"/>
    </source>
</evidence>